<evidence type="ECO:0000313" key="5">
    <source>
        <dbReference type="EMBL" id="MFC4699821.1"/>
    </source>
</evidence>
<keyword evidence="5" id="KW-0687">Ribonucleoprotein</keyword>
<keyword evidence="6" id="KW-1185">Reference proteome</keyword>
<dbReference type="RefSeq" id="WP_382406704.1">
    <property type="nucleotide sequence ID" value="NZ_JBHSGU010000002.1"/>
</dbReference>
<feature type="domain" description="Methyltransferase small" evidence="4">
    <location>
        <begin position="140"/>
        <end position="238"/>
    </location>
</feature>
<dbReference type="InterPro" id="IPR002052">
    <property type="entry name" value="DNA_methylase_N6_adenine_CS"/>
</dbReference>
<dbReference type="Gene3D" id="3.40.50.150">
    <property type="entry name" value="Vaccinia Virus protein VP39"/>
    <property type="match status" value="1"/>
</dbReference>
<evidence type="ECO:0000259" key="4">
    <source>
        <dbReference type="Pfam" id="PF05175"/>
    </source>
</evidence>
<dbReference type="NCBIfam" id="TIGR00536">
    <property type="entry name" value="hemK_fam"/>
    <property type="match status" value="1"/>
</dbReference>
<dbReference type="PROSITE" id="PS00092">
    <property type="entry name" value="N6_MTASE"/>
    <property type="match status" value="1"/>
</dbReference>
<dbReference type="GO" id="GO:0008168">
    <property type="term" value="F:methyltransferase activity"/>
    <property type="evidence" value="ECO:0007669"/>
    <property type="project" value="UniProtKB-KW"/>
</dbReference>
<comment type="caution">
    <text evidence="5">The sequence shown here is derived from an EMBL/GenBank/DDBJ whole genome shotgun (WGS) entry which is preliminary data.</text>
</comment>
<reference evidence="6" key="1">
    <citation type="journal article" date="2019" name="Int. J. Syst. Evol. Microbiol.">
        <title>The Global Catalogue of Microorganisms (GCM) 10K type strain sequencing project: providing services to taxonomists for standard genome sequencing and annotation.</title>
        <authorList>
            <consortium name="The Broad Institute Genomics Platform"/>
            <consortium name="The Broad Institute Genome Sequencing Center for Infectious Disease"/>
            <person name="Wu L."/>
            <person name="Ma J."/>
        </authorList>
    </citation>
    <scope>NUCLEOTIDE SEQUENCE [LARGE SCALE GENOMIC DNA]</scope>
    <source>
        <strain evidence="6">KACC 12507</strain>
    </source>
</reference>
<gene>
    <name evidence="5" type="primary">prmB</name>
    <name evidence="5" type="ORF">ACFO4O_06605</name>
</gene>
<evidence type="ECO:0000256" key="1">
    <source>
        <dbReference type="ARBA" id="ARBA00022603"/>
    </source>
</evidence>
<dbReference type="EC" id="2.1.1.298" evidence="5"/>
<dbReference type="EMBL" id="JBHSGU010000002">
    <property type="protein sequence ID" value="MFC4699821.1"/>
    <property type="molecule type" value="Genomic_DNA"/>
</dbReference>
<keyword evidence="3" id="KW-0949">S-adenosyl-L-methionine</keyword>
<dbReference type="InterPro" id="IPR029063">
    <property type="entry name" value="SAM-dependent_MTases_sf"/>
</dbReference>
<evidence type="ECO:0000256" key="3">
    <source>
        <dbReference type="ARBA" id="ARBA00022691"/>
    </source>
</evidence>
<evidence type="ECO:0000313" key="6">
    <source>
        <dbReference type="Proteomes" id="UP001595897"/>
    </source>
</evidence>
<dbReference type="CDD" id="cd02440">
    <property type="entry name" value="AdoMet_MTases"/>
    <property type="match status" value="1"/>
</dbReference>
<dbReference type="PANTHER" id="PTHR47806:SF1">
    <property type="entry name" value="RIBOSOMAL PROTEIN UL3 GLUTAMINE METHYLTRANSFERASE"/>
    <property type="match status" value="1"/>
</dbReference>
<keyword evidence="2 5" id="KW-0808">Transferase</keyword>
<accession>A0ABV9LTH9</accession>
<dbReference type="Proteomes" id="UP001595897">
    <property type="component" value="Unassembled WGS sequence"/>
</dbReference>
<keyword evidence="5" id="KW-0689">Ribosomal protein</keyword>
<dbReference type="GO" id="GO:0005840">
    <property type="term" value="C:ribosome"/>
    <property type="evidence" value="ECO:0007669"/>
    <property type="project" value="UniProtKB-KW"/>
</dbReference>
<dbReference type="GO" id="GO:0032259">
    <property type="term" value="P:methylation"/>
    <property type="evidence" value="ECO:0007669"/>
    <property type="project" value="UniProtKB-KW"/>
</dbReference>
<organism evidence="5 6">
    <name type="scientific">Glaciecola siphonariae</name>
    <dbReference type="NCBI Taxonomy" id="521012"/>
    <lineage>
        <taxon>Bacteria</taxon>
        <taxon>Pseudomonadati</taxon>
        <taxon>Pseudomonadota</taxon>
        <taxon>Gammaproteobacteria</taxon>
        <taxon>Alteromonadales</taxon>
        <taxon>Alteromonadaceae</taxon>
        <taxon>Glaciecola</taxon>
    </lineage>
</organism>
<keyword evidence="1 5" id="KW-0489">Methyltransferase</keyword>
<dbReference type="PANTHER" id="PTHR47806">
    <property type="entry name" value="50S RIBOSOMAL PROTEIN L3 GLUTAMINE METHYLTRANSFERASE"/>
    <property type="match status" value="1"/>
</dbReference>
<dbReference type="PIRSF" id="PIRSF037167">
    <property type="entry name" value="Mtase_YfcB_prd"/>
    <property type="match status" value="1"/>
</dbReference>
<sequence length="315" mass="35631">MQTHDHNSDTHNLLTIGDWIRFTISECHRNDIFLGHGTDNIWDEAEHLVFQALDIPLMLGQAQKSVVYQSRLIQDEIDKLDTWVRLRAQHAKPLPYISNIAWFAQMPFYVDERVLIPRSPFAELINKRFAPFVSKHFSPTHILDMCTGSGCIAIILAKAFEDAAVDAVDIDMDALEVASINIANYQLEERVYPISSDVYTELKGQQYDLIIANPPYVDAQDMADLPQEYHHEPEHALASGADGLDLTMKIVSHAIEHLRDDGWLFVEVGNSEVNFAERFNGLQVTWCELEQGGSGIFAVSKAQLIAQQDILDELE</sequence>
<name>A0ABV9LTH9_9ALTE</name>
<dbReference type="InterPro" id="IPR007848">
    <property type="entry name" value="Small_mtfrase_dom"/>
</dbReference>
<protein>
    <submittedName>
        <fullName evidence="5">50S ribosomal protein L3 N(5)-glutamine methyltransferase</fullName>
        <ecNumber evidence="5">2.1.1.298</ecNumber>
    </submittedName>
</protein>
<proteinExistence type="predicted"/>
<dbReference type="InterPro" id="IPR017127">
    <property type="entry name" value="Ribosome_uL3_MTase"/>
</dbReference>
<dbReference type="Pfam" id="PF05175">
    <property type="entry name" value="MTS"/>
    <property type="match status" value="1"/>
</dbReference>
<dbReference type="SUPFAM" id="SSF53335">
    <property type="entry name" value="S-adenosyl-L-methionine-dependent methyltransferases"/>
    <property type="match status" value="1"/>
</dbReference>
<dbReference type="NCBIfam" id="TIGR03533">
    <property type="entry name" value="L3_gln_methyl"/>
    <property type="match status" value="1"/>
</dbReference>
<dbReference type="InterPro" id="IPR004556">
    <property type="entry name" value="HemK-like"/>
</dbReference>
<evidence type="ECO:0000256" key="2">
    <source>
        <dbReference type="ARBA" id="ARBA00022679"/>
    </source>
</evidence>